<comment type="similarity">
    <text evidence="3">Belongs to the helicase family. RecQ subfamily.</text>
</comment>
<dbReference type="Gene3D" id="1.10.150.80">
    <property type="entry name" value="HRDC domain"/>
    <property type="match status" value="1"/>
</dbReference>
<dbReference type="SUPFAM" id="SSF47819">
    <property type="entry name" value="HRDC-like"/>
    <property type="match status" value="1"/>
</dbReference>
<sequence length="710" mass="80277">MLLEAEQLLKKHYGYDEFRKGQKEILGKVFSHKNTMGVMPTGGGKSICYQIPSLVFDGVTLVISPLISLMKDQVDELHEAGIDATFINSSLGYEEVRERIQGIQQGTYPLVYVAPERLESASFSHLLQSLPIALVAVDEAHCLSQWGHDFRPSYLRIPELIEQIASSPAVLALTATATPEVTKDICKSLSIHSDDVVQTGFARKNLSFHVMKGVDRDVYIKDYLKRNPSHSGIIYAATRKEVERLHDRLHQQGVAVGKYHGGLSTDDRRRMQEEFVYDQTQVMVATNAFGMGINKSNVRFVIHAQMPRNIESYYQEAGRAGRDGEDSACILLFSAQDIRIQQFLIDQSSMEDDRKANEYAKLQAMVNFCHTENCLQAYILAYFKDTNIKPCGRCSECVDDRETVDVTKEAQMVFSCIKRMGERFGKTMVAQVLVGSANQKVKDFSFQKLTTYGLLKNRTQKDVSQFIDYLVASQYLALTSGNFPVLQLTENVVPVLKGEVNVVKKQAIQPKQIQKSDPLFEKLRELRRQLAKTHEVAPYMVFSDQTLNELCSKLPETETEMLEVKGVGQTKLDTYGKPFLTTISVYLKESPKQQAIQLTKKTDGIGLEKDETPSFIKTYELYKEGRTLEEIEQLRAIKKTTVQSHLLQAADEDYDVNFDSLIDVAQLPLIEEVVDRIGLEDGLKPLKDALPEEVDYFTIKAFVNDYLARK</sequence>
<dbReference type="InterPro" id="IPR001650">
    <property type="entry name" value="Helicase_C-like"/>
</dbReference>
<dbReference type="GO" id="GO:0009378">
    <property type="term" value="F:four-way junction helicase activity"/>
    <property type="evidence" value="ECO:0007669"/>
    <property type="project" value="TreeGrafter"/>
</dbReference>
<evidence type="ECO:0000313" key="21">
    <source>
        <dbReference type="Proteomes" id="UP000281498"/>
    </source>
</evidence>
<dbReference type="InterPro" id="IPR004589">
    <property type="entry name" value="DNA_helicase_ATP-dep_RecQ"/>
</dbReference>
<dbReference type="Pfam" id="PF16124">
    <property type="entry name" value="RecQ_Zn_bind"/>
    <property type="match status" value="1"/>
</dbReference>
<dbReference type="GO" id="GO:0006310">
    <property type="term" value="P:DNA recombination"/>
    <property type="evidence" value="ECO:0007669"/>
    <property type="project" value="UniProtKB-UniRule"/>
</dbReference>
<dbReference type="Pfam" id="PF00570">
    <property type="entry name" value="HRDC"/>
    <property type="match status" value="1"/>
</dbReference>
<evidence type="ECO:0000256" key="13">
    <source>
        <dbReference type="ARBA" id="ARBA00023204"/>
    </source>
</evidence>
<dbReference type="GO" id="GO:0046872">
    <property type="term" value="F:metal ion binding"/>
    <property type="evidence" value="ECO:0007669"/>
    <property type="project" value="UniProtKB-KW"/>
</dbReference>
<dbReference type="InterPro" id="IPR027417">
    <property type="entry name" value="P-loop_NTPase"/>
</dbReference>
<gene>
    <name evidence="20" type="primary">recQ</name>
    <name evidence="20" type="ORF">CR203_16685</name>
</gene>
<dbReference type="SUPFAM" id="SSF52540">
    <property type="entry name" value="P-loop containing nucleoside triphosphate hydrolases"/>
    <property type="match status" value="1"/>
</dbReference>
<comment type="catalytic activity">
    <reaction evidence="15">
        <text>Couples ATP hydrolysis with the unwinding of duplex DNA by translocating in the 3'-5' direction.</text>
        <dbReference type="EC" id="5.6.2.4"/>
    </reaction>
</comment>
<evidence type="ECO:0000313" key="20">
    <source>
        <dbReference type="EMBL" id="RKL66191.1"/>
    </source>
</evidence>
<evidence type="ECO:0000256" key="2">
    <source>
        <dbReference type="ARBA" id="ARBA00001947"/>
    </source>
</evidence>
<evidence type="ECO:0000256" key="14">
    <source>
        <dbReference type="ARBA" id="ARBA00023235"/>
    </source>
</evidence>
<dbReference type="GO" id="GO:0009432">
    <property type="term" value="P:SOS response"/>
    <property type="evidence" value="ECO:0007669"/>
    <property type="project" value="UniProtKB-UniRule"/>
</dbReference>
<dbReference type="PANTHER" id="PTHR13710">
    <property type="entry name" value="DNA HELICASE RECQ FAMILY MEMBER"/>
    <property type="match status" value="1"/>
</dbReference>
<dbReference type="FunFam" id="3.40.50.300:FF:001389">
    <property type="entry name" value="ATP-dependent DNA helicase RecQ"/>
    <property type="match status" value="1"/>
</dbReference>
<dbReference type="Pfam" id="PF09382">
    <property type="entry name" value="RQC"/>
    <property type="match status" value="1"/>
</dbReference>
<keyword evidence="14" id="KW-0413">Isomerase</keyword>
<dbReference type="GO" id="GO:0005524">
    <property type="term" value="F:ATP binding"/>
    <property type="evidence" value="ECO:0007669"/>
    <property type="project" value="UniProtKB-KW"/>
</dbReference>
<evidence type="ECO:0000256" key="5">
    <source>
        <dbReference type="ARBA" id="ARBA00022741"/>
    </source>
</evidence>
<feature type="domain" description="Helicase ATP-binding" evidence="18">
    <location>
        <begin position="26"/>
        <end position="195"/>
    </location>
</feature>
<dbReference type="SMART" id="SM00487">
    <property type="entry name" value="DEXDc"/>
    <property type="match status" value="1"/>
</dbReference>
<keyword evidence="10" id="KW-0067">ATP-binding</keyword>
<dbReference type="PROSITE" id="PS51194">
    <property type="entry name" value="HELICASE_CTER"/>
    <property type="match status" value="1"/>
</dbReference>
<dbReference type="AlphaFoldDB" id="A0A3A9K773"/>
<dbReference type="RefSeq" id="WP_110937024.1">
    <property type="nucleotide sequence ID" value="NZ_KZ614146.1"/>
</dbReference>
<dbReference type="OrthoDB" id="9763310at2"/>
<dbReference type="GO" id="GO:0006281">
    <property type="term" value="P:DNA repair"/>
    <property type="evidence" value="ECO:0007669"/>
    <property type="project" value="UniProtKB-KW"/>
</dbReference>
<keyword evidence="21" id="KW-1185">Reference proteome</keyword>
<dbReference type="CDD" id="cd17920">
    <property type="entry name" value="DEXHc_RecQ"/>
    <property type="match status" value="1"/>
</dbReference>
<dbReference type="InterPro" id="IPR014001">
    <property type="entry name" value="Helicase_ATP-bd"/>
</dbReference>
<evidence type="ECO:0000256" key="6">
    <source>
        <dbReference type="ARBA" id="ARBA00022763"/>
    </source>
</evidence>
<dbReference type="InterPro" id="IPR036388">
    <property type="entry name" value="WH-like_DNA-bd_sf"/>
</dbReference>
<dbReference type="GO" id="GO:0005737">
    <property type="term" value="C:cytoplasm"/>
    <property type="evidence" value="ECO:0007669"/>
    <property type="project" value="TreeGrafter"/>
</dbReference>
<evidence type="ECO:0000256" key="1">
    <source>
        <dbReference type="ARBA" id="ARBA00001946"/>
    </source>
</evidence>
<dbReference type="NCBIfam" id="TIGR00614">
    <property type="entry name" value="recQ_fam"/>
    <property type="match status" value="1"/>
</dbReference>
<comment type="cofactor">
    <cofactor evidence="2">
        <name>Zn(2+)</name>
        <dbReference type="ChEBI" id="CHEBI:29105"/>
    </cofactor>
</comment>
<dbReference type="InterPro" id="IPR018982">
    <property type="entry name" value="RQC_domain"/>
</dbReference>
<evidence type="ECO:0000256" key="16">
    <source>
        <dbReference type="NCBIfam" id="TIGR01389"/>
    </source>
</evidence>
<proteinExistence type="inferred from homology"/>
<keyword evidence="12" id="KW-0233">DNA recombination</keyword>
<evidence type="ECO:0000256" key="4">
    <source>
        <dbReference type="ARBA" id="ARBA00022723"/>
    </source>
</evidence>
<keyword evidence="6" id="KW-0227">DNA damage</keyword>
<keyword evidence="13" id="KW-0234">DNA repair</keyword>
<keyword evidence="5" id="KW-0547">Nucleotide-binding</keyword>
<dbReference type="Pfam" id="PF00270">
    <property type="entry name" value="DEAD"/>
    <property type="match status" value="1"/>
</dbReference>
<keyword evidence="4" id="KW-0479">Metal-binding</keyword>
<dbReference type="GO" id="GO:0043138">
    <property type="term" value="F:3'-5' DNA helicase activity"/>
    <property type="evidence" value="ECO:0007669"/>
    <property type="project" value="UniProtKB-EC"/>
</dbReference>
<dbReference type="EMBL" id="PDOE01000008">
    <property type="protein sequence ID" value="RKL66191.1"/>
    <property type="molecule type" value="Genomic_DNA"/>
</dbReference>
<dbReference type="Gene3D" id="1.10.10.10">
    <property type="entry name" value="Winged helix-like DNA-binding domain superfamily/Winged helix DNA-binding domain"/>
    <property type="match status" value="1"/>
</dbReference>
<organism evidence="20 21">
    <name type="scientific">Salipaludibacillus neizhouensis</name>
    <dbReference type="NCBI Taxonomy" id="885475"/>
    <lineage>
        <taxon>Bacteria</taxon>
        <taxon>Bacillati</taxon>
        <taxon>Bacillota</taxon>
        <taxon>Bacilli</taxon>
        <taxon>Bacillales</taxon>
        <taxon>Bacillaceae</taxon>
    </lineage>
</organism>
<evidence type="ECO:0000256" key="8">
    <source>
        <dbReference type="ARBA" id="ARBA00022806"/>
    </source>
</evidence>
<dbReference type="InterPro" id="IPR029491">
    <property type="entry name" value="Helicase_HTH"/>
</dbReference>
<evidence type="ECO:0000256" key="7">
    <source>
        <dbReference type="ARBA" id="ARBA00022801"/>
    </source>
</evidence>
<protein>
    <recommendedName>
        <fullName evidence="16">DNA helicase RecQ</fullName>
        <ecNumber evidence="16">5.6.2.4</ecNumber>
    </recommendedName>
</protein>
<dbReference type="FunFam" id="1.10.150.80:FF:000002">
    <property type="entry name" value="ATP-dependent DNA helicase RecQ"/>
    <property type="match status" value="1"/>
</dbReference>
<evidence type="ECO:0000256" key="11">
    <source>
        <dbReference type="ARBA" id="ARBA00023125"/>
    </source>
</evidence>
<dbReference type="PROSITE" id="PS51192">
    <property type="entry name" value="HELICASE_ATP_BIND_1"/>
    <property type="match status" value="1"/>
</dbReference>
<dbReference type="GO" id="GO:0043590">
    <property type="term" value="C:bacterial nucleoid"/>
    <property type="evidence" value="ECO:0007669"/>
    <property type="project" value="TreeGrafter"/>
</dbReference>
<dbReference type="Proteomes" id="UP000281498">
    <property type="component" value="Unassembled WGS sequence"/>
</dbReference>
<dbReference type="PROSITE" id="PS50967">
    <property type="entry name" value="HRDC"/>
    <property type="match status" value="1"/>
</dbReference>
<dbReference type="SUPFAM" id="SSF46785">
    <property type="entry name" value="Winged helix' DNA-binding domain"/>
    <property type="match status" value="1"/>
</dbReference>
<dbReference type="GO" id="GO:0003677">
    <property type="term" value="F:DNA binding"/>
    <property type="evidence" value="ECO:0007669"/>
    <property type="project" value="UniProtKB-KW"/>
</dbReference>
<keyword evidence="11" id="KW-0238">DNA-binding</keyword>
<dbReference type="NCBIfam" id="TIGR01389">
    <property type="entry name" value="recQ"/>
    <property type="match status" value="1"/>
</dbReference>
<dbReference type="GO" id="GO:0006260">
    <property type="term" value="P:DNA replication"/>
    <property type="evidence" value="ECO:0007669"/>
    <property type="project" value="InterPro"/>
</dbReference>
<feature type="domain" description="Helicase C-terminal" evidence="19">
    <location>
        <begin position="219"/>
        <end position="363"/>
    </location>
</feature>
<evidence type="ECO:0000259" key="18">
    <source>
        <dbReference type="PROSITE" id="PS51192"/>
    </source>
</evidence>
<keyword evidence="9" id="KW-0862">Zinc</keyword>
<dbReference type="InterPro" id="IPR032284">
    <property type="entry name" value="RecQ_Zn-bd"/>
</dbReference>
<evidence type="ECO:0000256" key="15">
    <source>
        <dbReference type="ARBA" id="ARBA00034617"/>
    </source>
</evidence>
<comment type="caution">
    <text evidence="20">The sequence shown here is derived from an EMBL/GenBank/DDBJ whole genome shotgun (WGS) entry which is preliminary data.</text>
</comment>
<accession>A0A3A9K773</accession>
<dbReference type="InterPro" id="IPR010997">
    <property type="entry name" value="HRDC-like_sf"/>
</dbReference>
<reference evidence="20 21" key="1">
    <citation type="submission" date="2017-10" db="EMBL/GenBank/DDBJ databases">
        <title>Bacillus sp. nov., a halophilic bacterium isolated from a Keqin Lake.</title>
        <authorList>
            <person name="Wang H."/>
        </authorList>
    </citation>
    <scope>NUCLEOTIDE SEQUENCE [LARGE SCALE GENOMIC DNA]</scope>
    <source>
        <strain evidence="20 21">KCTC 13187</strain>
    </source>
</reference>
<keyword evidence="8 20" id="KW-0347">Helicase</keyword>
<dbReference type="EC" id="5.6.2.4" evidence="16"/>
<dbReference type="SMART" id="SM00341">
    <property type="entry name" value="HRDC"/>
    <property type="match status" value="1"/>
</dbReference>
<feature type="domain" description="HRDC" evidence="17">
    <location>
        <begin position="513"/>
        <end position="593"/>
    </location>
</feature>
<evidence type="ECO:0000256" key="10">
    <source>
        <dbReference type="ARBA" id="ARBA00022840"/>
    </source>
</evidence>
<dbReference type="CDD" id="cd18794">
    <property type="entry name" value="SF2_C_RecQ"/>
    <property type="match status" value="1"/>
</dbReference>
<dbReference type="GO" id="GO:0030894">
    <property type="term" value="C:replisome"/>
    <property type="evidence" value="ECO:0007669"/>
    <property type="project" value="TreeGrafter"/>
</dbReference>
<dbReference type="SMART" id="SM00490">
    <property type="entry name" value="HELICc"/>
    <property type="match status" value="1"/>
</dbReference>
<evidence type="ECO:0000256" key="9">
    <source>
        <dbReference type="ARBA" id="ARBA00022833"/>
    </source>
</evidence>
<dbReference type="InterPro" id="IPR044876">
    <property type="entry name" value="HRDC_dom_sf"/>
</dbReference>
<dbReference type="Gene3D" id="3.40.50.300">
    <property type="entry name" value="P-loop containing nucleotide triphosphate hydrolases"/>
    <property type="match status" value="2"/>
</dbReference>
<dbReference type="InterPro" id="IPR002121">
    <property type="entry name" value="HRDC_dom"/>
</dbReference>
<evidence type="ECO:0000256" key="3">
    <source>
        <dbReference type="ARBA" id="ARBA00005446"/>
    </source>
</evidence>
<dbReference type="Pfam" id="PF14493">
    <property type="entry name" value="HTH_40"/>
    <property type="match status" value="1"/>
</dbReference>
<evidence type="ECO:0000256" key="12">
    <source>
        <dbReference type="ARBA" id="ARBA00023172"/>
    </source>
</evidence>
<dbReference type="InterPro" id="IPR036390">
    <property type="entry name" value="WH_DNA-bd_sf"/>
</dbReference>
<dbReference type="PANTHER" id="PTHR13710:SF105">
    <property type="entry name" value="ATP-DEPENDENT DNA HELICASE Q1"/>
    <property type="match status" value="1"/>
</dbReference>
<name>A0A3A9K773_9BACI</name>
<evidence type="ECO:0000259" key="19">
    <source>
        <dbReference type="PROSITE" id="PS51194"/>
    </source>
</evidence>
<comment type="cofactor">
    <cofactor evidence="1">
        <name>Mg(2+)</name>
        <dbReference type="ChEBI" id="CHEBI:18420"/>
    </cofactor>
</comment>
<dbReference type="Pfam" id="PF00271">
    <property type="entry name" value="Helicase_C"/>
    <property type="match status" value="1"/>
</dbReference>
<dbReference type="SMART" id="SM00956">
    <property type="entry name" value="RQC"/>
    <property type="match status" value="1"/>
</dbReference>
<keyword evidence="7" id="KW-0378">Hydrolase</keyword>
<dbReference type="InterPro" id="IPR006293">
    <property type="entry name" value="DNA_helicase_ATP-dep_RecQ_bac"/>
</dbReference>
<dbReference type="GO" id="GO:0016787">
    <property type="term" value="F:hydrolase activity"/>
    <property type="evidence" value="ECO:0007669"/>
    <property type="project" value="UniProtKB-KW"/>
</dbReference>
<evidence type="ECO:0000259" key="17">
    <source>
        <dbReference type="PROSITE" id="PS50967"/>
    </source>
</evidence>
<dbReference type="InterPro" id="IPR011545">
    <property type="entry name" value="DEAD/DEAH_box_helicase_dom"/>
</dbReference>